<dbReference type="GO" id="GO:0003677">
    <property type="term" value="F:DNA binding"/>
    <property type="evidence" value="ECO:0007669"/>
    <property type="project" value="InterPro"/>
</dbReference>
<dbReference type="InterPro" id="IPR010982">
    <property type="entry name" value="Lambda_DNA-bd_dom_sf"/>
</dbReference>
<dbReference type="AlphaFoldDB" id="A0A3P3R4U8"/>
<dbReference type="Pfam" id="PF26602">
    <property type="entry name" value="HVO_2718_N"/>
    <property type="match status" value="1"/>
</dbReference>
<comment type="caution">
    <text evidence="4">The sequence shown here is derived from an EMBL/GenBank/DDBJ whole genome shotgun (WGS) entry which is preliminary data.</text>
</comment>
<proteinExistence type="predicted"/>
<feature type="domain" description="MJ0586 N-terminal zinc binding" evidence="3">
    <location>
        <begin position="15"/>
        <end position="50"/>
    </location>
</feature>
<protein>
    <submittedName>
        <fullName evidence="4">Multiprotein-bridging factor 1 family protein</fullName>
    </submittedName>
</protein>
<dbReference type="SUPFAM" id="SSF47413">
    <property type="entry name" value="lambda repressor-like DNA-binding domains"/>
    <property type="match status" value="1"/>
</dbReference>
<dbReference type="InterPro" id="IPR057937">
    <property type="entry name" value="HVO_2718-like_HTH"/>
</dbReference>
<dbReference type="OrthoDB" id="339114at2157"/>
<organism evidence="4 5">
    <name type="scientific">Halocatena pleomorpha</name>
    <dbReference type="NCBI Taxonomy" id="1785090"/>
    <lineage>
        <taxon>Archaea</taxon>
        <taxon>Methanobacteriati</taxon>
        <taxon>Methanobacteriota</taxon>
        <taxon>Stenosarchaea group</taxon>
        <taxon>Halobacteria</taxon>
        <taxon>Halobacteriales</taxon>
        <taxon>Natronomonadaceae</taxon>
        <taxon>Halocatena</taxon>
    </lineage>
</organism>
<evidence type="ECO:0000313" key="4">
    <source>
        <dbReference type="EMBL" id="RRJ27680.1"/>
    </source>
</evidence>
<sequence>MAKYSTGGISSDDEGSCELCGAERTTLHTERVAGATLAVCPDCRTRHAETGTPESKRDEHGQETGTRDPDEPDRGQRAVHNAAQMDDARSKNPSGWVDDAEYEGDPLPYLVRGYADRLANARAAADLGTADLAAELDVSESDIIAIEEGRATSAEVGGSLITAIETRFDITLTEQT</sequence>
<feature type="region of interest" description="Disordered" evidence="1">
    <location>
        <begin position="40"/>
        <end position="99"/>
    </location>
</feature>
<feature type="compositionally biased region" description="Basic and acidic residues" evidence="1">
    <location>
        <begin position="43"/>
        <end position="76"/>
    </location>
</feature>
<name>A0A3P3R4U8_9EURY</name>
<evidence type="ECO:0000256" key="1">
    <source>
        <dbReference type="SAM" id="MobiDB-lite"/>
    </source>
</evidence>
<dbReference type="RefSeq" id="WP_124957030.1">
    <property type="nucleotide sequence ID" value="NZ_RRCH01000049.1"/>
</dbReference>
<dbReference type="Pfam" id="PF24250">
    <property type="entry name" value="HVO_2718"/>
    <property type="match status" value="1"/>
</dbReference>
<dbReference type="Proteomes" id="UP000282322">
    <property type="component" value="Unassembled WGS sequence"/>
</dbReference>
<dbReference type="EMBL" id="RRCH01000049">
    <property type="protein sequence ID" value="RRJ27680.1"/>
    <property type="molecule type" value="Genomic_DNA"/>
</dbReference>
<evidence type="ECO:0000259" key="2">
    <source>
        <dbReference type="Pfam" id="PF24250"/>
    </source>
</evidence>
<evidence type="ECO:0000259" key="3">
    <source>
        <dbReference type="Pfam" id="PF26602"/>
    </source>
</evidence>
<keyword evidence="5" id="KW-1185">Reference proteome</keyword>
<reference evidence="4 5" key="1">
    <citation type="submission" date="2018-11" db="EMBL/GenBank/DDBJ databases">
        <title>Taxonoimc description of Halomarina strain SPP-AMP-1.</title>
        <authorList>
            <person name="Pal Y."/>
            <person name="Srinivasana K."/>
            <person name="Verma A."/>
            <person name="Kumar P."/>
        </authorList>
    </citation>
    <scope>NUCLEOTIDE SEQUENCE [LARGE SCALE GENOMIC DNA]</scope>
    <source>
        <strain evidence="4 5">SPP-AMP-1</strain>
    </source>
</reference>
<accession>A0A3P3R4U8</accession>
<dbReference type="InterPro" id="IPR058562">
    <property type="entry name" value="MJ0586_N"/>
</dbReference>
<evidence type="ECO:0000313" key="5">
    <source>
        <dbReference type="Proteomes" id="UP000282322"/>
    </source>
</evidence>
<feature type="domain" description="Transcription regulator HVO-2718-like helix-turn-helix" evidence="2">
    <location>
        <begin position="103"/>
        <end position="175"/>
    </location>
</feature>
<gene>
    <name evidence="4" type="ORF">EIK79_17435</name>
</gene>